<evidence type="ECO:0000256" key="1">
    <source>
        <dbReference type="ARBA" id="ARBA00004123"/>
    </source>
</evidence>
<dbReference type="Gene3D" id="1.10.287.370">
    <property type="match status" value="1"/>
</dbReference>
<dbReference type="AlphaFoldDB" id="A0A6A5HS77"/>
<dbReference type="GO" id="GO:0000122">
    <property type="term" value="P:negative regulation of transcription by RNA polymerase II"/>
    <property type="evidence" value="ECO:0007669"/>
    <property type="project" value="TreeGrafter"/>
</dbReference>
<feature type="region of interest" description="Disordered" evidence="5">
    <location>
        <begin position="239"/>
        <end position="343"/>
    </location>
</feature>
<evidence type="ECO:0000256" key="4">
    <source>
        <dbReference type="ARBA" id="ARBA00038295"/>
    </source>
</evidence>
<organism evidence="6 7">
    <name type="scientific">Caenorhabditis remanei</name>
    <name type="common">Caenorhabditis vulgaris</name>
    <dbReference type="NCBI Taxonomy" id="31234"/>
    <lineage>
        <taxon>Eukaryota</taxon>
        <taxon>Metazoa</taxon>
        <taxon>Ecdysozoa</taxon>
        <taxon>Nematoda</taxon>
        <taxon>Chromadorea</taxon>
        <taxon>Rhabditida</taxon>
        <taxon>Rhabditina</taxon>
        <taxon>Rhabditomorpha</taxon>
        <taxon>Rhabditoidea</taxon>
        <taxon>Rhabditidae</taxon>
        <taxon>Peloderinae</taxon>
        <taxon>Caenorhabditis</taxon>
    </lineage>
</organism>
<dbReference type="GeneID" id="9801347"/>
<feature type="region of interest" description="Disordered" evidence="5">
    <location>
        <begin position="213"/>
        <end position="232"/>
    </location>
</feature>
<name>A0A6A5HS77_CAERE</name>
<dbReference type="PANTHER" id="PTHR15111">
    <property type="entry name" value="RNA POLYMERASE II SUBUNIT 5-MEDIATING PROTEIN NNX3"/>
    <property type="match status" value="1"/>
</dbReference>
<dbReference type="CTD" id="9801347"/>
<dbReference type="GO" id="GO:0003714">
    <property type="term" value="F:transcription corepressor activity"/>
    <property type="evidence" value="ECO:0007669"/>
    <property type="project" value="TreeGrafter"/>
</dbReference>
<dbReference type="KEGG" id="crq:GCK72_001001"/>
<sequence length="461" mass="52637">MTDSDDDDLNSKMCELYVAECMAARARLEVETECRRLIADNYEKTLKQVKEYSLKLEVPITAKVCDVGYFCDAHVVRTNQVTMEMGSSHYVECAIHTADKIIARRVEEMRRSRDDGLESIRMLNDKIKFAQENFTKLEIEGDAIEIVEKYDDEMEKMFYENRRKKRIENEKAAKEKEVSEEKKVKTESDVVDEEHEKVMNRLAELELLEENNAEVEKDAEEAPPPKPFEVSVDALMKLEEVEEDEDDADEIRRINERLLAQPGVSQREMERLLRYLDASEHSSEEEGGDGDEEEEEEEEEVNEGVKVEELDSDDYASDIENVNVEADESSKTSAKAKPASKVVEVNEKTSTTTTVTRKKSGVRFAAKLENVKTFRKDDTVEVKTETTVETKSILRNTEPTPVDRSALEGEPKEIATMSSATFPGEIVEKNPYDCEPSTSKDPAPVITEKKVSKFRASRHRN</sequence>
<dbReference type="GO" id="GO:0003682">
    <property type="term" value="F:chromatin binding"/>
    <property type="evidence" value="ECO:0007669"/>
    <property type="project" value="TreeGrafter"/>
</dbReference>
<dbReference type="SUPFAM" id="SSF46579">
    <property type="entry name" value="Prefoldin"/>
    <property type="match status" value="1"/>
</dbReference>
<dbReference type="EMBL" id="WUAV01000001">
    <property type="protein sequence ID" value="KAF1769187.1"/>
    <property type="molecule type" value="Genomic_DNA"/>
</dbReference>
<dbReference type="Proteomes" id="UP000483820">
    <property type="component" value="Chromosome I"/>
</dbReference>
<dbReference type="InterPro" id="IPR052255">
    <property type="entry name" value="RNA_pol_II_subunit5-mediator"/>
</dbReference>
<dbReference type="RefSeq" id="XP_003111125.2">
    <property type="nucleotide sequence ID" value="XM_003111077.2"/>
</dbReference>
<feature type="compositionally biased region" description="Low complexity" evidence="5">
    <location>
        <begin position="331"/>
        <end position="343"/>
    </location>
</feature>
<feature type="region of interest" description="Disordered" evidence="5">
    <location>
        <begin position="170"/>
        <end position="190"/>
    </location>
</feature>
<comment type="subunit">
    <text evidence="2">Heterohexamer of two PFD-alpha type and four PFD-beta type subunits.</text>
</comment>
<dbReference type="GO" id="GO:0005634">
    <property type="term" value="C:nucleus"/>
    <property type="evidence" value="ECO:0007669"/>
    <property type="project" value="UniProtKB-SubCell"/>
</dbReference>
<accession>A0A6A5HS77</accession>
<comment type="similarity">
    <text evidence="4">Belongs to the RNA polymerase II subunit 5-mediating protein family.</text>
</comment>
<evidence type="ECO:0000256" key="2">
    <source>
        <dbReference type="ARBA" id="ARBA00011695"/>
    </source>
</evidence>
<keyword evidence="3" id="KW-0539">Nucleus</keyword>
<feature type="compositionally biased region" description="Acidic residues" evidence="5">
    <location>
        <begin position="285"/>
        <end position="302"/>
    </location>
</feature>
<comment type="subcellular location">
    <subcellularLocation>
        <location evidence="1">Nucleus</location>
    </subcellularLocation>
</comment>
<protein>
    <submittedName>
        <fullName evidence="6">Uncharacterized protein</fullName>
    </submittedName>
</protein>
<reference evidence="6 7" key="1">
    <citation type="submission" date="2019-12" db="EMBL/GenBank/DDBJ databases">
        <title>Chromosome-level assembly of the Caenorhabditis remanei genome.</title>
        <authorList>
            <person name="Teterina A.A."/>
            <person name="Willis J.H."/>
            <person name="Phillips P.C."/>
        </authorList>
    </citation>
    <scope>NUCLEOTIDE SEQUENCE [LARGE SCALE GENOMIC DNA]</scope>
    <source>
        <strain evidence="6 7">PX506</strain>
        <tissue evidence="6">Whole organism</tissue>
    </source>
</reference>
<dbReference type="PANTHER" id="PTHR15111:SF0">
    <property type="entry name" value="UNCONVENTIONAL PREFOLDIN RPB5 INTERACTOR 1"/>
    <property type="match status" value="1"/>
</dbReference>
<evidence type="ECO:0000313" key="6">
    <source>
        <dbReference type="EMBL" id="KAF1769187.1"/>
    </source>
</evidence>
<evidence type="ECO:0000256" key="3">
    <source>
        <dbReference type="ARBA" id="ARBA00023242"/>
    </source>
</evidence>
<evidence type="ECO:0000256" key="5">
    <source>
        <dbReference type="SAM" id="MobiDB-lite"/>
    </source>
</evidence>
<feature type="compositionally biased region" description="Basic and acidic residues" evidence="5">
    <location>
        <begin position="267"/>
        <end position="284"/>
    </location>
</feature>
<dbReference type="InterPro" id="IPR004127">
    <property type="entry name" value="Prefoldin_subunit_alpha"/>
</dbReference>
<dbReference type="InterPro" id="IPR009053">
    <property type="entry name" value="Prefoldin"/>
</dbReference>
<feature type="region of interest" description="Disordered" evidence="5">
    <location>
        <begin position="399"/>
        <end position="461"/>
    </location>
</feature>
<comment type="caution">
    <text evidence="6">The sequence shown here is derived from an EMBL/GenBank/DDBJ whole genome shotgun (WGS) entry which is preliminary data.</text>
</comment>
<feature type="compositionally biased region" description="Basic residues" evidence="5">
    <location>
        <begin position="452"/>
        <end position="461"/>
    </location>
</feature>
<evidence type="ECO:0000313" key="7">
    <source>
        <dbReference type="Proteomes" id="UP000483820"/>
    </source>
</evidence>
<feature type="compositionally biased region" description="Acidic residues" evidence="5">
    <location>
        <begin position="240"/>
        <end position="249"/>
    </location>
</feature>
<proteinExistence type="inferred from homology"/>
<gene>
    <name evidence="6" type="ORF">GCK72_001001</name>
</gene>
<dbReference type="Pfam" id="PF02996">
    <property type="entry name" value="Prefoldin"/>
    <property type="match status" value="1"/>
</dbReference>
<dbReference type="GO" id="GO:0019212">
    <property type="term" value="F:phosphatase inhibitor activity"/>
    <property type="evidence" value="ECO:0007669"/>
    <property type="project" value="TreeGrafter"/>
</dbReference>